<dbReference type="PANTHER" id="PTHR43272:SF33">
    <property type="entry name" value="AMP-BINDING DOMAIN-CONTAINING PROTEIN-RELATED"/>
    <property type="match status" value="1"/>
</dbReference>
<dbReference type="EMBL" id="JBHRTN010000010">
    <property type="protein sequence ID" value="MFC3125923.1"/>
    <property type="molecule type" value="Genomic_DNA"/>
</dbReference>
<evidence type="ECO:0000256" key="1">
    <source>
        <dbReference type="ARBA" id="ARBA00022741"/>
    </source>
</evidence>
<dbReference type="Gene3D" id="3.40.50.12780">
    <property type="entry name" value="N-terminal domain of ligase-like"/>
    <property type="match status" value="1"/>
</dbReference>
<evidence type="ECO:0000256" key="2">
    <source>
        <dbReference type="ARBA" id="ARBA00022840"/>
    </source>
</evidence>
<evidence type="ECO:0000259" key="4">
    <source>
        <dbReference type="Pfam" id="PF00501"/>
    </source>
</evidence>
<evidence type="ECO:0000313" key="5">
    <source>
        <dbReference type="EMBL" id="MFC3125923.1"/>
    </source>
</evidence>
<dbReference type="SUPFAM" id="SSF56801">
    <property type="entry name" value="Acetyl-CoA synthetase-like"/>
    <property type="match status" value="1"/>
</dbReference>
<dbReference type="InterPro" id="IPR042099">
    <property type="entry name" value="ANL_N_sf"/>
</dbReference>
<dbReference type="Pfam" id="PF23562">
    <property type="entry name" value="AMP-binding_C_3"/>
    <property type="match status" value="1"/>
</dbReference>
<name>A0ABV7G241_9PROT</name>
<dbReference type="Proteomes" id="UP001595593">
    <property type="component" value="Unassembled WGS sequence"/>
</dbReference>
<gene>
    <name evidence="5" type="ORF">ACFOD4_12710</name>
</gene>
<dbReference type="PANTHER" id="PTHR43272">
    <property type="entry name" value="LONG-CHAIN-FATTY-ACID--COA LIGASE"/>
    <property type="match status" value="1"/>
</dbReference>
<feature type="domain" description="AMP-dependent synthetase/ligase" evidence="4">
    <location>
        <begin position="7"/>
        <end position="405"/>
    </location>
</feature>
<evidence type="ECO:0000256" key="3">
    <source>
        <dbReference type="ARBA" id="ARBA00024484"/>
    </source>
</evidence>
<protein>
    <submittedName>
        <fullName evidence="5">AMP-dependent synthetase/ligase</fullName>
    </submittedName>
</protein>
<comment type="catalytic activity">
    <reaction evidence="3">
        <text>a long-chain fatty acid + ATP + CoA = a long-chain fatty acyl-CoA + AMP + diphosphate</text>
        <dbReference type="Rhea" id="RHEA:15421"/>
        <dbReference type="ChEBI" id="CHEBI:30616"/>
        <dbReference type="ChEBI" id="CHEBI:33019"/>
        <dbReference type="ChEBI" id="CHEBI:57287"/>
        <dbReference type="ChEBI" id="CHEBI:57560"/>
        <dbReference type="ChEBI" id="CHEBI:83139"/>
        <dbReference type="ChEBI" id="CHEBI:456215"/>
        <dbReference type="EC" id="6.2.1.3"/>
    </reaction>
    <physiologicalReaction direction="left-to-right" evidence="3">
        <dbReference type="Rhea" id="RHEA:15422"/>
    </physiologicalReaction>
</comment>
<keyword evidence="6" id="KW-1185">Reference proteome</keyword>
<organism evidence="5 6">
    <name type="scientific">Teichococcus globiformis</name>
    <dbReference type="NCBI Taxonomy" id="2307229"/>
    <lineage>
        <taxon>Bacteria</taxon>
        <taxon>Pseudomonadati</taxon>
        <taxon>Pseudomonadota</taxon>
        <taxon>Alphaproteobacteria</taxon>
        <taxon>Acetobacterales</taxon>
        <taxon>Roseomonadaceae</taxon>
        <taxon>Roseomonas</taxon>
    </lineage>
</organism>
<sequence length="558" mass="60904">MLRLAVASPNRTMLRFWRGGSWQTLSCRQFALQVASLAASLRTRGVAPGDRVLIVMENRPEFLVADMAIMSIGAITVPAYVTNTVEDHRFLLQDSGARAALVSNAKLAGILNEAAQPSALELLVSIEDVPEGPALSWQSLVQGEGDLPMLVAEVEQIPAGRLACIIYTSGTGGPPKGVMLPHRAMLANRHGITELVRRLHLPADARYLSFLPLSHAYEHTVAYLLSSFGLEIVFSRGAERLAAELIELRPHVLTAVPRLFEVLRGKILAGLETASGLQKKLFWRTIELGLKRLDGHRLTLTERLQDRLLDRIVRQRIRARFGGQIAALVSGGARLDPGLSGFFLALGLPVLQGYGQTEAGPVVSVNLPWNNDRRSVGPPLPGVSIRIAEDGEVLVRGDLTMVGYWNNPEATSQTLREDPAGGAPWLHTGDVGMMKDGRLHITDRKRDFIKTLGGEMVSPARIEALLMAETEIVHAVVAGEGQPHLVALIVPASDAQDRDGIAAAVARVNKTLPTTHRVRQFALVPAFTQETGELTPTQKVKRRIVLQRHQEAVLHMYR</sequence>
<dbReference type="Pfam" id="PF00501">
    <property type="entry name" value="AMP-binding"/>
    <property type="match status" value="1"/>
</dbReference>
<evidence type="ECO:0000313" key="6">
    <source>
        <dbReference type="Proteomes" id="UP001595593"/>
    </source>
</evidence>
<dbReference type="InterPro" id="IPR000873">
    <property type="entry name" value="AMP-dep_synth/lig_dom"/>
</dbReference>
<reference evidence="6" key="1">
    <citation type="journal article" date="2019" name="Int. J. Syst. Evol. Microbiol.">
        <title>The Global Catalogue of Microorganisms (GCM) 10K type strain sequencing project: providing services to taxonomists for standard genome sequencing and annotation.</title>
        <authorList>
            <consortium name="The Broad Institute Genomics Platform"/>
            <consortium name="The Broad Institute Genome Sequencing Center for Infectious Disease"/>
            <person name="Wu L."/>
            <person name="Ma J."/>
        </authorList>
    </citation>
    <scope>NUCLEOTIDE SEQUENCE [LARGE SCALE GENOMIC DNA]</scope>
    <source>
        <strain evidence="6">KCTC 52094</strain>
    </source>
</reference>
<keyword evidence="2" id="KW-0067">ATP-binding</keyword>
<keyword evidence="1" id="KW-0547">Nucleotide-binding</keyword>
<proteinExistence type="predicted"/>
<accession>A0ABV7G241</accession>
<dbReference type="RefSeq" id="WP_379596984.1">
    <property type="nucleotide sequence ID" value="NZ_JBHRTN010000010.1"/>
</dbReference>
<dbReference type="InterPro" id="IPR045851">
    <property type="entry name" value="AMP-bd_C_sf"/>
</dbReference>
<comment type="caution">
    <text evidence="5">The sequence shown here is derived from an EMBL/GenBank/DDBJ whole genome shotgun (WGS) entry which is preliminary data.</text>
</comment>
<dbReference type="Gene3D" id="3.30.300.30">
    <property type="match status" value="1"/>
</dbReference>
<dbReference type="CDD" id="cd05907">
    <property type="entry name" value="VL_LC_FACS_like"/>
    <property type="match status" value="1"/>
</dbReference>